<feature type="transmembrane region" description="Helical" evidence="4">
    <location>
        <begin position="518"/>
        <end position="541"/>
    </location>
</feature>
<reference evidence="7 8" key="1">
    <citation type="journal article" date="2013" name="PLoS Genet.">
        <title>Genomic mechanisms accounting for the adaptation to parasitism in nematode-trapping fungi.</title>
        <authorList>
            <person name="Meerupati T."/>
            <person name="Andersson K.M."/>
            <person name="Friman E."/>
            <person name="Kumar D."/>
            <person name="Tunlid A."/>
            <person name="Ahren D."/>
        </authorList>
    </citation>
    <scope>NUCLEOTIDE SEQUENCE [LARGE SCALE GENOMIC DNA]</scope>
    <source>
        <strain evidence="7 8">CBS 200.50</strain>
    </source>
</reference>
<feature type="compositionally biased region" description="Polar residues" evidence="3">
    <location>
        <begin position="1021"/>
        <end position="1033"/>
    </location>
</feature>
<name>S8AMN1_DACHA</name>
<dbReference type="AlphaFoldDB" id="S8AMN1"/>
<keyword evidence="4" id="KW-0812">Transmembrane</keyword>
<protein>
    <recommendedName>
        <fullName evidence="6">Attractin/MKLN-like beta-propeller domain-containing protein</fullName>
    </recommendedName>
</protein>
<feature type="region of interest" description="Disordered" evidence="3">
    <location>
        <begin position="680"/>
        <end position="719"/>
    </location>
</feature>
<dbReference type="InterPro" id="IPR056737">
    <property type="entry name" value="Beta-prop_ATRN-MKLN-like"/>
</dbReference>
<dbReference type="EMBL" id="AQGS01000118">
    <property type="protein sequence ID" value="EPS42331.1"/>
    <property type="molecule type" value="Genomic_DNA"/>
</dbReference>
<evidence type="ECO:0000256" key="2">
    <source>
        <dbReference type="ARBA" id="ARBA00022737"/>
    </source>
</evidence>
<dbReference type="OrthoDB" id="205993at2759"/>
<keyword evidence="4" id="KW-1133">Transmembrane helix</keyword>
<dbReference type="HOGENOM" id="CLU_257106_0_0_1"/>
<feature type="region of interest" description="Disordered" evidence="3">
    <location>
        <begin position="963"/>
        <end position="998"/>
    </location>
</feature>
<dbReference type="PANTHER" id="PTHR23244">
    <property type="entry name" value="KELCH REPEAT DOMAIN"/>
    <property type="match status" value="1"/>
</dbReference>
<gene>
    <name evidence="7" type="ORF">H072_3705</name>
</gene>
<organism evidence="7 8">
    <name type="scientific">Dactylellina haptotyla (strain CBS 200.50)</name>
    <name type="common">Nematode-trapping fungus</name>
    <name type="synonym">Monacrosporium haptotylum</name>
    <dbReference type="NCBI Taxonomy" id="1284197"/>
    <lineage>
        <taxon>Eukaryota</taxon>
        <taxon>Fungi</taxon>
        <taxon>Dikarya</taxon>
        <taxon>Ascomycota</taxon>
        <taxon>Pezizomycotina</taxon>
        <taxon>Orbiliomycetes</taxon>
        <taxon>Orbiliales</taxon>
        <taxon>Orbiliaceae</taxon>
        <taxon>Dactylellina</taxon>
    </lineage>
</organism>
<feature type="compositionally biased region" description="Basic and acidic residues" evidence="3">
    <location>
        <begin position="680"/>
        <end position="695"/>
    </location>
</feature>
<reference evidence="8" key="2">
    <citation type="submission" date="2013-04" db="EMBL/GenBank/DDBJ databases">
        <title>Genomic mechanisms accounting for the adaptation to parasitism in nematode-trapping fungi.</title>
        <authorList>
            <person name="Ahren D.G."/>
        </authorList>
    </citation>
    <scope>NUCLEOTIDE SEQUENCE [LARGE SCALE GENOMIC DNA]</scope>
    <source>
        <strain evidence="8">CBS 200.50</strain>
    </source>
</reference>
<evidence type="ECO:0000259" key="6">
    <source>
        <dbReference type="Pfam" id="PF24981"/>
    </source>
</evidence>
<feature type="region of interest" description="Disordered" evidence="3">
    <location>
        <begin position="1010"/>
        <end position="1084"/>
    </location>
</feature>
<dbReference type="Pfam" id="PF24981">
    <property type="entry name" value="Beta-prop_ATRN-LZTR1"/>
    <property type="match status" value="1"/>
</dbReference>
<feature type="compositionally biased region" description="Basic and acidic residues" evidence="3">
    <location>
        <begin position="589"/>
        <end position="598"/>
    </location>
</feature>
<evidence type="ECO:0000256" key="3">
    <source>
        <dbReference type="SAM" id="MobiDB-lite"/>
    </source>
</evidence>
<feature type="compositionally biased region" description="Polar residues" evidence="3">
    <location>
        <begin position="983"/>
        <end position="997"/>
    </location>
</feature>
<feature type="domain" description="Attractin/MKLN-like beta-propeller" evidence="6">
    <location>
        <begin position="232"/>
        <end position="495"/>
    </location>
</feature>
<dbReference type="eggNOG" id="ENOG502SE7D">
    <property type="taxonomic scope" value="Eukaryota"/>
</dbReference>
<dbReference type="CDD" id="cd12087">
    <property type="entry name" value="TM_EGFR-like"/>
    <property type="match status" value="1"/>
</dbReference>
<keyword evidence="1" id="KW-0880">Kelch repeat</keyword>
<keyword evidence="8" id="KW-1185">Reference proteome</keyword>
<keyword evidence="4" id="KW-0472">Membrane</keyword>
<dbReference type="Gene3D" id="2.120.10.80">
    <property type="entry name" value="Kelch-type beta propeller"/>
    <property type="match status" value="1"/>
</dbReference>
<feature type="chain" id="PRO_5004560643" description="Attractin/MKLN-like beta-propeller domain-containing protein" evidence="5">
    <location>
        <begin position="33"/>
        <end position="1194"/>
    </location>
</feature>
<evidence type="ECO:0000256" key="5">
    <source>
        <dbReference type="SAM" id="SignalP"/>
    </source>
</evidence>
<evidence type="ECO:0000256" key="1">
    <source>
        <dbReference type="ARBA" id="ARBA00022441"/>
    </source>
</evidence>
<feature type="region of interest" description="Disordered" evidence="3">
    <location>
        <begin position="589"/>
        <end position="620"/>
    </location>
</feature>
<feature type="compositionally biased region" description="Polar residues" evidence="3">
    <location>
        <begin position="1075"/>
        <end position="1084"/>
    </location>
</feature>
<dbReference type="SUPFAM" id="SSF117281">
    <property type="entry name" value="Kelch motif"/>
    <property type="match status" value="1"/>
</dbReference>
<dbReference type="InterPro" id="IPR015915">
    <property type="entry name" value="Kelch-typ_b-propeller"/>
</dbReference>
<keyword evidence="2" id="KW-0677">Repeat</keyword>
<evidence type="ECO:0000313" key="7">
    <source>
        <dbReference type="EMBL" id="EPS42331.1"/>
    </source>
</evidence>
<dbReference type="Proteomes" id="UP000015100">
    <property type="component" value="Unassembled WGS sequence"/>
</dbReference>
<proteinExistence type="predicted"/>
<feature type="signal peptide" evidence="5">
    <location>
        <begin position="1"/>
        <end position="32"/>
    </location>
</feature>
<feature type="compositionally biased region" description="Pro residues" evidence="3">
    <location>
        <begin position="605"/>
        <end position="614"/>
    </location>
</feature>
<dbReference type="STRING" id="1284197.S8AMN1"/>
<sequence>MAPESRRRVRIPNPARLSLGALTILLPTVSTAAATAPKSAPISSNPIPASIFQTWTSAGNPLLHIQPAFHHANTTASLINFKSFFLADPGEESGIIDVNFLSDSSFSQDINGVQIPNLQLSSSKSILFFSRDARIGLLNDSSSDGGNSSNSTNTTVRDDTGELWAVTYPAYCRDIDKNATLSDYEILRSGPGKQGWDELSLEMQQRNISLWFPAQRYLGRGFAVHSPTEQDKQSSTSLLTGNQRLYSFGGMCLGGNGYSGNGKNDSFSSDVWKFENTTLGGVDAAAKRQKVVDVSIAISKNPPIPEAGFSMTPLTVEGKAGNNKTTTNETDSLEGMLILGGYTSQSRFVGLGQLAIYSLENEGWSFVSATLKQGDITARAGHSAVLDEDGKKIVVFGGWVGNVTRPATPYMLSLKVGTLDDDWEWEALNATEEVPGSGPGNMSLWGHAATVLEGNVMLITSGFQVAEFDGSLQQQVINDKTFLLNLTSNTWIQKYKYPMEILSKTAIEEGKKKTKRDIGILAGVFGGVLVLIIALAVLFYYARRQEEYADLPNETLSTDRDKFHSLDLEYGKDLVVMDGNTPFTIVRRGTEDNGRLLHPESPGSPELPPRPPAPLRMHRSQPSHVDMERIENMRAEQEQRENLFQESALERRRSVRSEMVAWVREWANADAAAQAAEVMKRSREDSTASRWRKESTTLGNSDRYLKPGRQMSTVPGGGNGDAGRCITSSSQYSDGQVSTLTASEVYDTPVEEVPYPVPPILLSTAQSYKDQSPRNPRVLVGPKGVTAPLPSKMAEEFPDPTLVPRDSIASSAYEGNYNHLSYGSSQPLLQYQRKESVHPEDWETVAPESREGSAWAMVDQQPSLFSTIPLATFEETRTIKKAKSLEDRIREEMYNPGPMRTEDECRLSSIMDYYADSLSPTPIPEVAEEDDYEDEGDHVSLVGGVQTSTYAGERAILSEKAKMVSTSNQGVEEPIEVGPIREQQYNPKQQPSSSRVSTVGPLLSETLAAQARQGKGDGKSAVSTRSRIPSLGSSIKRRAVAMAATLSPHSHQGSEKRSTSLGRKSVLHRRPQTAKAPSSASDNLPQQAEIMNVNDRATEILFTKGLTNYDSDMDIDDKVVQMVYTAPKGKLRVVNPGPRRISSGGTTTDGSLGLFQQYHAQRRVSSSGNYPVMSTGEGILRLGSAAARRVGELD</sequence>
<dbReference type="OMA" id="REWANAD"/>
<accession>S8AMN1</accession>
<keyword evidence="5" id="KW-0732">Signal</keyword>
<comment type="caution">
    <text evidence="7">The sequence shown here is derived from an EMBL/GenBank/DDBJ whole genome shotgun (WGS) entry which is preliminary data.</text>
</comment>
<evidence type="ECO:0000313" key="8">
    <source>
        <dbReference type="Proteomes" id="UP000015100"/>
    </source>
</evidence>
<evidence type="ECO:0000256" key="4">
    <source>
        <dbReference type="SAM" id="Phobius"/>
    </source>
</evidence>
<dbReference type="PANTHER" id="PTHR23244:SF502">
    <property type="match status" value="1"/>
</dbReference>